<dbReference type="InterPro" id="IPR000209">
    <property type="entry name" value="Peptidase_S8/S53_dom"/>
</dbReference>
<keyword evidence="11 16" id="KW-0720">Serine protease</keyword>
<keyword evidence="10 16" id="KW-0378">Hydrolase</keyword>
<feature type="domain" description="Peptidase S53" evidence="17">
    <location>
        <begin position="233"/>
        <end position="620"/>
    </location>
</feature>
<name>A0A151GV57_DRECN</name>
<evidence type="ECO:0000256" key="9">
    <source>
        <dbReference type="ARBA" id="ARBA00022729"/>
    </source>
</evidence>
<feature type="active site" description="Charge relay system" evidence="16">
    <location>
        <position position="313"/>
    </location>
</feature>
<dbReference type="InterPro" id="IPR036852">
    <property type="entry name" value="Peptidase_S8/S53_dom_sf"/>
</dbReference>
<keyword evidence="7 16" id="KW-0645">Protease</keyword>
<evidence type="ECO:0000256" key="7">
    <source>
        <dbReference type="ARBA" id="ARBA00022670"/>
    </source>
</evidence>
<evidence type="ECO:0000256" key="1">
    <source>
        <dbReference type="ARBA" id="ARBA00001910"/>
    </source>
</evidence>
<protein>
    <recommendedName>
        <fullName evidence="5">tripeptidyl-peptidase II</fullName>
        <ecNumber evidence="5">3.4.14.10</ecNumber>
    </recommendedName>
</protein>
<keyword evidence="19" id="KW-1185">Reference proteome</keyword>
<evidence type="ECO:0000313" key="19">
    <source>
        <dbReference type="Proteomes" id="UP000076580"/>
    </source>
</evidence>
<evidence type="ECO:0000256" key="11">
    <source>
        <dbReference type="ARBA" id="ARBA00022825"/>
    </source>
</evidence>
<dbReference type="SUPFAM" id="SSF54897">
    <property type="entry name" value="Protease propeptides/inhibitors"/>
    <property type="match status" value="1"/>
</dbReference>
<dbReference type="SUPFAM" id="SSF52743">
    <property type="entry name" value="Subtilisin-like"/>
    <property type="match status" value="1"/>
</dbReference>
<dbReference type="InParanoid" id="A0A151GV57"/>
<dbReference type="CDD" id="cd11377">
    <property type="entry name" value="Pro-peptidase_S53"/>
    <property type="match status" value="1"/>
</dbReference>
<keyword evidence="9" id="KW-0732">Signal</keyword>
<evidence type="ECO:0000256" key="2">
    <source>
        <dbReference type="ARBA" id="ARBA00001913"/>
    </source>
</evidence>
<evidence type="ECO:0000256" key="8">
    <source>
        <dbReference type="ARBA" id="ARBA00022723"/>
    </source>
</evidence>
<sequence length="621" mass="65806">MASSALLDPPLPSALDCPPRPTSCPSVLPLVPIVVADPSRYVAMPSTLLLVGAVLARLAAAATCVEKTQVPPEGWRRLSEAPDGTRPLQMSIALRLPRVDGLASTLASSSSKHLSLDEVTSMRAADGEDRDAVLRWLADEGITDSKADEGWVHVRTTAARAEALLGMRLRSYSFRGNAPVLRTTDYSVPDHLAEAITFVHPISNFMTPAHKVAASRPVTRRSLTGAVEICGLTTTPACIARRYGLNYTTPDGKSSVRLGVAGFLEQYANFADTQSFLLETKPELAGRNFSVELVNGGRNPQDAAEAGAEANLDVQYAMAVGYPAAVTYYSTHGRGVKLDDEGNALPKERDDNEPYLGLFEYLLAKPDDELPSVLSVSYADDELSVPKPYAGRVCDLAGLLAARGMSIVVGSGDGGAKGGRNSTCRTNDGSARDVAMATFPATCPWVTAVGAVTHGHDPPRGAHFSTGGFSQYFKRPAWQDDAVTGYVEELHGHLAGHYDAGMRAIPDISVVGTSFKVIVGGQTLAMDGTSASTPVFAAMIALVNDARLRKGKPSLGWLNKKLYSPAVRDVLHDATTGLSKSCTFSGGKMPGGWPAKKGWDAITGLGTPGKFDDLLRVLVDL</sequence>
<evidence type="ECO:0000256" key="16">
    <source>
        <dbReference type="PROSITE-ProRule" id="PRU01032"/>
    </source>
</evidence>
<comment type="caution">
    <text evidence="16">Lacks conserved residue(s) required for the propagation of feature annotation.</text>
</comment>
<evidence type="ECO:0000256" key="6">
    <source>
        <dbReference type="ARBA" id="ARBA00022525"/>
    </source>
</evidence>
<dbReference type="InterPro" id="IPR023828">
    <property type="entry name" value="Peptidase_S8_Ser-AS"/>
</dbReference>
<dbReference type="Gene3D" id="3.40.50.200">
    <property type="entry name" value="Peptidase S8/S53 domain"/>
    <property type="match status" value="1"/>
</dbReference>
<dbReference type="PROSITE" id="PS51695">
    <property type="entry name" value="SEDOLISIN"/>
    <property type="match status" value="1"/>
</dbReference>
<comment type="catalytic activity">
    <reaction evidence="1">
        <text>Release of an N-terminal tripeptide from a polypeptide.</text>
        <dbReference type="EC" id="3.4.14.10"/>
    </reaction>
</comment>
<keyword evidence="14" id="KW-0865">Zymogen</keyword>
<dbReference type="GO" id="GO:0005576">
    <property type="term" value="C:extracellular region"/>
    <property type="evidence" value="ECO:0007669"/>
    <property type="project" value="UniProtKB-SubCell"/>
</dbReference>
<dbReference type="PANTHER" id="PTHR14218:SF15">
    <property type="entry name" value="TRIPEPTIDYL-PEPTIDASE 1"/>
    <property type="match status" value="1"/>
</dbReference>
<dbReference type="PANTHER" id="PTHR14218">
    <property type="entry name" value="PROTEASE S8 TRIPEPTIDYL PEPTIDASE I CLN2"/>
    <property type="match status" value="1"/>
</dbReference>
<evidence type="ECO:0000256" key="14">
    <source>
        <dbReference type="ARBA" id="ARBA00023145"/>
    </source>
</evidence>
<dbReference type="GO" id="GO:0006508">
    <property type="term" value="P:proteolysis"/>
    <property type="evidence" value="ECO:0007669"/>
    <property type="project" value="UniProtKB-KW"/>
</dbReference>
<evidence type="ECO:0000256" key="4">
    <source>
        <dbReference type="ARBA" id="ARBA00004239"/>
    </source>
</evidence>
<dbReference type="FunFam" id="3.40.50.200:FF:000015">
    <property type="entry name" value="Tripeptidyl peptidase A"/>
    <property type="match status" value="1"/>
</dbReference>
<feature type="active site" description="Charge relay system" evidence="16">
    <location>
        <position position="309"/>
    </location>
</feature>
<comment type="function">
    <text evidence="3">Secreted tripeptidyl-peptidase which degrades proteins at acidic pHs and is involved in virulence.</text>
</comment>
<gene>
    <name evidence="18" type="ORF">DCS_02136</name>
</gene>
<dbReference type="InterPro" id="IPR015366">
    <property type="entry name" value="S53_propep"/>
</dbReference>
<evidence type="ECO:0000256" key="3">
    <source>
        <dbReference type="ARBA" id="ARBA00002451"/>
    </source>
</evidence>
<keyword evidence="12" id="KW-0106">Calcium</keyword>
<dbReference type="GO" id="GO:0046872">
    <property type="term" value="F:metal ion binding"/>
    <property type="evidence" value="ECO:0007669"/>
    <property type="project" value="UniProtKB-KW"/>
</dbReference>
<dbReference type="GO" id="GO:0008240">
    <property type="term" value="F:tripeptidyl-peptidase activity"/>
    <property type="evidence" value="ECO:0007669"/>
    <property type="project" value="UniProtKB-EC"/>
</dbReference>
<evidence type="ECO:0000256" key="12">
    <source>
        <dbReference type="ARBA" id="ARBA00022837"/>
    </source>
</evidence>
<dbReference type="InterPro" id="IPR050819">
    <property type="entry name" value="Tripeptidyl-peptidase_I"/>
</dbReference>
<dbReference type="STRING" id="98403.A0A151GV57"/>
<dbReference type="AlphaFoldDB" id="A0A151GV57"/>
<dbReference type="Proteomes" id="UP000076580">
    <property type="component" value="Chromosome 01"/>
</dbReference>
<dbReference type="Pfam" id="PF09286">
    <property type="entry name" value="Pro-kuma_activ"/>
    <property type="match status" value="1"/>
</dbReference>
<keyword evidence="6" id="KW-0964">Secreted</keyword>
<proteinExistence type="predicted"/>
<dbReference type="Pfam" id="PF00082">
    <property type="entry name" value="Peptidase_S8"/>
    <property type="match status" value="1"/>
</dbReference>
<dbReference type="InterPro" id="IPR030400">
    <property type="entry name" value="Sedolisin_dom"/>
</dbReference>
<dbReference type="PROSITE" id="PS00138">
    <property type="entry name" value="SUBTILASE_SER"/>
    <property type="match status" value="1"/>
</dbReference>
<keyword evidence="15" id="KW-0325">Glycoprotein</keyword>
<comment type="caution">
    <text evidence="18">The sequence shown here is derived from an EMBL/GenBank/DDBJ whole genome shotgun (WGS) entry which is preliminary data.</text>
</comment>
<organism evidence="18 19">
    <name type="scientific">Drechmeria coniospora</name>
    <name type="common">Nematophagous fungus</name>
    <name type="synonym">Meria coniospora</name>
    <dbReference type="NCBI Taxonomy" id="98403"/>
    <lineage>
        <taxon>Eukaryota</taxon>
        <taxon>Fungi</taxon>
        <taxon>Dikarya</taxon>
        <taxon>Ascomycota</taxon>
        <taxon>Pezizomycotina</taxon>
        <taxon>Sordariomycetes</taxon>
        <taxon>Hypocreomycetidae</taxon>
        <taxon>Hypocreales</taxon>
        <taxon>Ophiocordycipitaceae</taxon>
        <taxon>Drechmeria</taxon>
    </lineage>
</organism>
<comment type="subcellular location">
    <subcellularLocation>
        <location evidence="4">Secreted</location>
        <location evidence="4">Extracellular space</location>
    </subcellularLocation>
</comment>
<evidence type="ECO:0000259" key="17">
    <source>
        <dbReference type="PROSITE" id="PS51695"/>
    </source>
</evidence>
<comment type="cofactor">
    <cofactor evidence="2">
        <name>Ca(2+)</name>
        <dbReference type="ChEBI" id="CHEBI:29108"/>
    </cofactor>
</comment>
<evidence type="ECO:0000256" key="13">
    <source>
        <dbReference type="ARBA" id="ARBA00023026"/>
    </source>
</evidence>
<reference evidence="18 19" key="1">
    <citation type="journal article" date="2016" name="Sci. Rep.">
        <title>Insights into Adaptations to a Near-Obligate Nematode Endoparasitic Lifestyle from the Finished Genome of Drechmeria coniospora.</title>
        <authorList>
            <person name="Zhang L."/>
            <person name="Zhou Z."/>
            <person name="Guo Q."/>
            <person name="Fokkens L."/>
            <person name="Miskei M."/>
            <person name="Pocsi I."/>
            <person name="Zhang W."/>
            <person name="Chen M."/>
            <person name="Wang L."/>
            <person name="Sun Y."/>
            <person name="Donzelli B.G."/>
            <person name="Gibson D.M."/>
            <person name="Nelson D.R."/>
            <person name="Luo J.G."/>
            <person name="Rep M."/>
            <person name="Liu H."/>
            <person name="Yang S."/>
            <person name="Wang J."/>
            <person name="Krasnoff S.B."/>
            <person name="Xu Y."/>
            <person name="Molnar I."/>
            <person name="Lin M."/>
        </authorList>
    </citation>
    <scope>NUCLEOTIDE SEQUENCE [LARGE SCALE GENOMIC DNA]</scope>
    <source>
        <strain evidence="18 19">ARSEF 6962</strain>
    </source>
</reference>
<keyword evidence="13" id="KW-0843">Virulence</keyword>
<dbReference type="EC" id="3.4.14.10" evidence="5"/>
<evidence type="ECO:0000256" key="5">
    <source>
        <dbReference type="ARBA" id="ARBA00012462"/>
    </source>
</evidence>
<evidence type="ECO:0000313" key="18">
    <source>
        <dbReference type="EMBL" id="KYK60996.1"/>
    </source>
</evidence>
<dbReference type="SMART" id="SM00944">
    <property type="entry name" value="Pro-kuma_activ"/>
    <property type="match status" value="1"/>
</dbReference>
<evidence type="ECO:0000256" key="15">
    <source>
        <dbReference type="ARBA" id="ARBA00023180"/>
    </source>
</evidence>
<accession>A0A151GV57</accession>
<keyword evidence="8" id="KW-0479">Metal-binding</keyword>
<evidence type="ECO:0000256" key="10">
    <source>
        <dbReference type="ARBA" id="ARBA00022801"/>
    </source>
</evidence>
<feature type="active site" description="Charge relay system" evidence="16">
    <location>
        <position position="530"/>
    </location>
</feature>
<dbReference type="CDD" id="cd04056">
    <property type="entry name" value="Peptidases_S53"/>
    <property type="match status" value="1"/>
</dbReference>
<dbReference type="RefSeq" id="XP_040660348.1">
    <property type="nucleotide sequence ID" value="XM_040799465.1"/>
</dbReference>
<dbReference type="EMBL" id="LAYC01000001">
    <property type="protein sequence ID" value="KYK60996.1"/>
    <property type="molecule type" value="Genomic_DNA"/>
</dbReference>
<dbReference type="GeneID" id="63714779"/>
<dbReference type="GO" id="GO:0004252">
    <property type="term" value="F:serine-type endopeptidase activity"/>
    <property type="evidence" value="ECO:0007669"/>
    <property type="project" value="UniProtKB-UniRule"/>
</dbReference>